<dbReference type="InterPro" id="IPR046704">
    <property type="entry name" value="DUF6777"/>
</dbReference>
<feature type="compositionally biased region" description="Gly residues" evidence="1">
    <location>
        <begin position="305"/>
        <end position="347"/>
    </location>
</feature>
<name>A0ABN3A730_9ACTN</name>
<feature type="compositionally biased region" description="Pro residues" evidence="1">
    <location>
        <begin position="243"/>
        <end position="252"/>
    </location>
</feature>
<comment type="caution">
    <text evidence="3">The sequence shown here is derived from an EMBL/GenBank/DDBJ whole genome shotgun (WGS) entry which is preliminary data.</text>
</comment>
<feature type="compositionally biased region" description="Low complexity" evidence="1">
    <location>
        <begin position="280"/>
        <end position="304"/>
    </location>
</feature>
<evidence type="ECO:0000313" key="3">
    <source>
        <dbReference type="EMBL" id="GAA2154803.1"/>
    </source>
</evidence>
<dbReference type="Pfam" id="PF20568">
    <property type="entry name" value="DUF6777"/>
    <property type="match status" value="1"/>
</dbReference>
<accession>A0ABN3A730</accession>
<protein>
    <recommendedName>
        <fullName evidence="2">DUF6777 domain-containing protein</fullName>
    </recommendedName>
</protein>
<evidence type="ECO:0000259" key="2">
    <source>
        <dbReference type="Pfam" id="PF20568"/>
    </source>
</evidence>
<reference evidence="3 4" key="1">
    <citation type="journal article" date="2019" name="Int. J. Syst. Evol. Microbiol.">
        <title>The Global Catalogue of Microorganisms (GCM) 10K type strain sequencing project: providing services to taxonomists for standard genome sequencing and annotation.</title>
        <authorList>
            <consortium name="The Broad Institute Genomics Platform"/>
            <consortium name="The Broad Institute Genome Sequencing Center for Infectious Disease"/>
            <person name="Wu L."/>
            <person name="Ma J."/>
        </authorList>
    </citation>
    <scope>NUCLEOTIDE SEQUENCE [LARGE SCALE GENOMIC DNA]</scope>
    <source>
        <strain evidence="3 4">JCM 13850</strain>
    </source>
</reference>
<keyword evidence="4" id="KW-1185">Reference proteome</keyword>
<feature type="domain" description="DUF6777" evidence="2">
    <location>
        <begin position="72"/>
        <end position="235"/>
    </location>
</feature>
<feature type="compositionally biased region" description="Gly residues" evidence="1">
    <location>
        <begin position="71"/>
        <end position="80"/>
    </location>
</feature>
<gene>
    <name evidence="3" type="ORF">GCM10009727_62170</name>
</gene>
<organism evidence="3 4">
    <name type="scientific">Actinomadura napierensis</name>
    <dbReference type="NCBI Taxonomy" id="267854"/>
    <lineage>
        <taxon>Bacteria</taxon>
        <taxon>Bacillati</taxon>
        <taxon>Actinomycetota</taxon>
        <taxon>Actinomycetes</taxon>
        <taxon>Streptosporangiales</taxon>
        <taxon>Thermomonosporaceae</taxon>
        <taxon>Actinomadura</taxon>
    </lineage>
</organism>
<proteinExistence type="predicted"/>
<sequence>MLEINSLIKRGRGTAAATAALALAAGTLAGCGDAGAAITRLTVGSPGRDPYTLVSNTDRTGVAKRPARGGTTDGGTPGLYGGTRLASSCDQRKLIAFLQANPDKARAWAGVEGIPVSDIPRYVSRLTPVLLRTDTLVTNHGYRDGRATSEAAVLQAGMGVLVNGYGVPAVKCNCGNPLTRPENKIKTSHARYSGRKWPGFEQNNVTRIRPRDSRLGTIVVFVLVDPGGSTGFERPRSTTGPDDGPPMPPPPEETVSPSDSPAPTDSGGGSPGTLPPGSEPPESGSPGPQTPGSGEPGPESPGTGVSPGGEPGTGTTPGTGDGTGDGGTGSGTDGGTGDGGTGTGTPGDGPQSPVISMAPPTGPEGSPAAL</sequence>
<feature type="region of interest" description="Disordered" evidence="1">
    <location>
        <begin position="226"/>
        <end position="370"/>
    </location>
</feature>
<dbReference type="Proteomes" id="UP001501020">
    <property type="component" value="Unassembled WGS sequence"/>
</dbReference>
<dbReference type="RefSeq" id="WP_344275143.1">
    <property type="nucleotide sequence ID" value="NZ_BAAAMR010000066.1"/>
</dbReference>
<dbReference type="EMBL" id="BAAAMR010000066">
    <property type="protein sequence ID" value="GAA2154803.1"/>
    <property type="molecule type" value="Genomic_DNA"/>
</dbReference>
<feature type="compositionally biased region" description="Low complexity" evidence="1">
    <location>
        <begin position="253"/>
        <end position="265"/>
    </location>
</feature>
<feature type="region of interest" description="Disordered" evidence="1">
    <location>
        <begin position="60"/>
        <end position="80"/>
    </location>
</feature>
<evidence type="ECO:0000256" key="1">
    <source>
        <dbReference type="SAM" id="MobiDB-lite"/>
    </source>
</evidence>
<evidence type="ECO:0000313" key="4">
    <source>
        <dbReference type="Proteomes" id="UP001501020"/>
    </source>
</evidence>